<dbReference type="HOGENOM" id="CLU_2313939_0_0_2"/>
<dbReference type="KEGG" id="tpe:Tpen_0868"/>
<dbReference type="GeneID" id="4602211"/>
<keyword evidence="3" id="KW-1185">Reference proteome</keyword>
<dbReference type="STRING" id="368408.Tpen_0868"/>
<evidence type="ECO:0000313" key="3">
    <source>
        <dbReference type="Proteomes" id="UP000000641"/>
    </source>
</evidence>
<accession>A1RYI9</accession>
<reference evidence="3" key="1">
    <citation type="journal article" date="2008" name="J. Bacteriol.">
        <title>Genome sequence of Thermofilum pendens reveals an exceptional loss of biosynthetic pathways without genome reduction.</title>
        <authorList>
            <person name="Anderson I."/>
            <person name="Rodriguez J."/>
            <person name="Susanti D."/>
            <person name="Porat I."/>
            <person name="Reich C."/>
            <person name="Ulrich L.E."/>
            <person name="Elkins J.G."/>
            <person name="Mavromatis K."/>
            <person name="Lykidis A."/>
            <person name="Kim E."/>
            <person name="Thompson L.S."/>
            <person name="Nolan M."/>
            <person name="Land M."/>
            <person name="Copeland A."/>
            <person name="Lapidus A."/>
            <person name="Lucas S."/>
            <person name="Detter C."/>
            <person name="Zhulin I.B."/>
            <person name="Olsen G.J."/>
            <person name="Whitman W."/>
            <person name="Mukhopadhyay B."/>
            <person name="Bristow J."/>
            <person name="Kyrpides N."/>
        </authorList>
    </citation>
    <scope>NUCLEOTIDE SEQUENCE [LARGE SCALE GENOMIC DNA]</scope>
    <source>
        <strain evidence="3">DSM 2475 / Hrk 5</strain>
    </source>
</reference>
<organism evidence="2 3">
    <name type="scientific">Thermofilum pendens (strain DSM 2475 / Hrk 5)</name>
    <dbReference type="NCBI Taxonomy" id="368408"/>
    <lineage>
        <taxon>Archaea</taxon>
        <taxon>Thermoproteota</taxon>
        <taxon>Thermoprotei</taxon>
        <taxon>Thermofilales</taxon>
        <taxon>Thermofilaceae</taxon>
        <taxon>Thermofilum</taxon>
    </lineage>
</organism>
<evidence type="ECO:0000256" key="1">
    <source>
        <dbReference type="SAM" id="MobiDB-lite"/>
    </source>
</evidence>
<dbReference type="OrthoDB" id="383997at2157"/>
<dbReference type="RefSeq" id="WP_011752534.1">
    <property type="nucleotide sequence ID" value="NC_008698.1"/>
</dbReference>
<feature type="region of interest" description="Disordered" evidence="1">
    <location>
        <begin position="77"/>
        <end position="99"/>
    </location>
</feature>
<proteinExistence type="predicted"/>
<gene>
    <name evidence="2" type="ordered locus">Tpen_0868</name>
</gene>
<name>A1RYI9_THEPD</name>
<dbReference type="AlphaFoldDB" id="A1RYI9"/>
<dbReference type="EnsemblBacteria" id="ABL78269">
    <property type="protein sequence ID" value="ABL78269"/>
    <property type="gene ID" value="Tpen_0868"/>
</dbReference>
<evidence type="ECO:0000313" key="2">
    <source>
        <dbReference type="EMBL" id="ABL78269.1"/>
    </source>
</evidence>
<dbReference type="Proteomes" id="UP000000641">
    <property type="component" value="Chromosome"/>
</dbReference>
<dbReference type="EMBL" id="CP000505">
    <property type="protein sequence ID" value="ABL78269.1"/>
    <property type="molecule type" value="Genomic_DNA"/>
</dbReference>
<protein>
    <submittedName>
        <fullName evidence="2">Uncharacterized protein</fullName>
    </submittedName>
</protein>
<sequence>MNAKVVLVALLSVLAIALYWSPYPLIVGGYVLGGYPWLAPDGQPRSTMIALGVIFSVAFLSATAAMYVLAKKNEELGEEPATPVEQPRGAPSVTQEEEW</sequence>